<feature type="domain" description="HD" evidence="1">
    <location>
        <begin position="51"/>
        <end position="163"/>
    </location>
</feature>
<evidence type="ECO:0000313" key="3">
    <source>
        <dbReference type="Proteomes" id="UP001595884"/>
    </source>
</evidence>
<protein>
    <submittedName>
        <fullName evidence="2">HD domain-containing protein</fullName>
    </submittedName>
</protein>
<comment type="caution">
    <text evidence="2">The sequence shown here is derived from an EMBL/GenBank/DDBJ whole genome shotgun (WGS) entry which is preliminary data.</text>
</comment>
<evidence type="ECO:0000259" key="1">
    <source>
        <dbReference type="Pfam" id="PF01966"/>
    </source>
</evidence>
<organism evidence="2 3">
    <name type="scientific">Glutamicibacter bergerei</name>
    <dbReference type="NCBI Taxonomy" id="256702"/>
    <lineage>
        <taxon>Bacteria</taxon>
        <taxon>Bacillati</taxon>
        <taxon>Actinomycetota</taxon>
        <taxon>Actinomycetes</taxon>
        <taxon>Micrococcales</taxon>
        <taxon>Micrococcaceae</taxon>
        <taxon>Glutamicibacter</taxon>
    </lineage>
</organism>
<reference evidence="3" key="1">
    <citation type="journal article" date="2019" name="Int. J. Syst. Evol. Microbiol.">
        <title>The Global Catalogue of Microorganisms (GCM) 10K type strain sequencing project: providing services to taxonomists for standard genome sequencing and annotation.</title>
        <authorList>
            <consortium name="The Broad Institute Genomics Platform"/>
            <consortium name="The Broad Institute Genome Sequencing Center for Infectious Disease"/>
            <person name="Wu L."/>
            <person name="Ma J."/>
        </authorList>
    </citation>
    <scope>NUCLEOTIDE SEQUENCE [LARGE SCALE GENOMIC DNA]</scope>
    <source>
        <strain evidence="3">CGMCC 1.12849</strain>
    </source>
</reference>
<accession>A0ABV9MFN2</accession>
<name>A0ABV9MFN2_9MICC</name>
<dbReference type="InterPro" id="IPR006674">
    <property type="entry name" value="HD_domain"/>
</dbReference>
<evidence type="ECO:0000313" key="2">
    <source>
        <dbReference type="EMBL" id="MFC4714672.1"/>
    </source>
</evidence>
<dbReference type="EMBL" id="JBHSHE010000003">
    <property type="protein sequence ID" value="MFC4714672.1"/>
    <property type="molecule type" value="Genomic_DNA"/>
</dbReference>
<proteinExistence type="predicted"/>
<sequence>MTKLQPETNFYGHNVSAFLGPSPATLFEQHPLLASLWEDAKGYLLVRSNDAHTLYAVSLAKTLLSHHRHADPDIVLPAILLHDIGWSSVVPDLVLSAIAPGGGNKELVLQHEKEGARLAGELLAKHGVGPDVLERISFIIDGHDSRKESTSLEDSLVKDADKLWRLTPHGIGTVMDWFGLTRLQAVDLCESRVINHLFTDTARIIATGLLAVERANLFEQRTGLPRRITAEENKCRDDPPRLGILHQASERKRDRTFFGHQ</sequence>
<dbReference type="RefSeq" id="WP_346060049.1">
    <property type="nucleotide sequence ID" value="NZ_BAAAVQ010000071.1"/>
</dbReference>
<dbReference type="Proteomes" id="UP001595884">
    <property type="component" value="Unassembled WGS sequence"/>
</dbReference>
<keyword evidence="3" id="KW-1185">Reference proteome</keyword>
<gene>
    <name evidence="2" type="ORF">ACFO7V_00720</name>
</gene>
<dbReference type="Gene3D" id="1.10.3210.10">
    <property type="entry name" value="Hypothetical protein af1432"/>
    <property type="match status" value="1"/>
</dbReference>
<dbReference type="SUPFAM" id="SSF109604">
    <property type="entry name" value="HD-domain/PDEase-like"/>
    <property type="match status" value="1"/>
</dbReference>
<dbReference type="Pfam" id="PF01966">
    <property type="entry name" value="HD"/>
    <property type="match status" value="1"/>
</dbReference>